<evidence type="ECO:0000259" key="9">
    <source>
        <dbReference type="Pfam" id="PF01061"/>
    </source>
</evidence>
<keyword evidence="3" id="KW-0813">Transport</keyword>
<dbReference type="Proteomes" id="UP000754495">
    <property type="component" value="Unassembled WGS sequence"/>
</dbReference>
<evidence type="ECO:0000256" key="7">
    <source>
        <dbReference type="ARBA" id="ARBA00023136"/>
    </source>
</evidence>
<protein>
    <submittedName>
        <fullName evidence="10">ABC-2 type transport system permease protein</fullName>
    </submittedName>
</protein>
<feature type="transmembrane region" description="Helical" evidence="8">
    <location>
        <begin position="272"/>
        <end position="293"/>
    </location>
</feature>
<evidence type="ECO:0000256" key="3">
    <source>
        <dbReference type="ARBA" id="ARBA00022448"/>
    </source>
</evidence>
<comment type="similarity">
    <text evidence="2">Belongs to the ABC-2 integral membrane protein family.</text>
</comment>
<feature type="transmembrane region" description="Helical" evidence="8">
    <location>
        <begin position="55"/>
        <end position="77"/>
    </location>
</feature>
<evidence type="ECO:0000256" key="4">
    <source>
        <dbReference type="ARBA" id="ARBA00022475"/>
    </source>
</evidence>
<accession>A0ABX0T2G4</accession>
<evidence type="ECO:0000313" key="10">
    <source>
        <dbReference type="EMBL" id="NIH82963.1"/>
    </source>
</evidence>
<gene>
    <name evidence="10" type="ORF">FHX46_005493</name>
</gene>
<evidence type="ECO:0000256" key="1">
    <source>
        <dbReference type="ARBA" id="ARBA00004651"/>
    </source>
</evidence>
<feature type="transmembrane region" description="Helical" evidence="8">
    <location>
        <begin position="214"/>
        <end position="233"/>
    </location>
</feature>
<comment type="caution">
    <text evidence="10">The sequence shown here is derived from an EMBL/GenBank/DDBJ whole genome shotgun (WGS) entry which is preliminary data.</text>
</comment>
<keyword evidence="4" id="KW-1003">Cell membrane</keyword>
<evidence type="ECO:0000313" key="11">
    <source>
        <dbReference type="Proteomes" id="UP000754495"/>
    </source>
</evidence>
<dbReference type="InterPro" id="IPR013525">
    <property type="entry name" value="ABC2_TM"/>
</dbReference>
<comment type="subcellular location">
    <subcellularLocation>
        <location evidence="1">Cell membrane</location>
        <topology evidence="1">Multi-pass membrane protein</topology>
    </subcellularLocation>
</comment>
<keyword evidence="5 8" id="KW-0812">Transmembrane</keyword>
<keyword evidence="11" id="KW-1185">Reference proteome</keyword>
<feature type="domain" description="ABC-2 type transporter transmembrane" evidence="9">
    <location>
        <begin position="36"/>
        <end position="263"/>
    </location>
</feature>
<proteinExistence type="inferred from homology"/>
<feature type="transmembrane region" description="Helical" evidence="8">
    <location>
        <begin position="183"/>
        <end position="207"/>
    </location>
</feature>
<evidence type="ECO:0000256" key="5">
    <source>
        <dbReference type="ARBA" id="ARBA00022692"/>
    </source>
</evidence>
<evidence type="ECO:0000256" key="8">
    <source>
        <dbReference type="SAM" id="Phobius"/>
    </source>
</evidence>
<dbReference type="PANTHER" id="PTHR30413:SF10">
    <property type="entry name" value="CAPSULE POLYSACCHARIDE EXPORT INNER-MEMBRANE PROTEIN CTRC"/>
    <property type="match status" value="1"/>
</dbReference>
<evidence type="ECO:0000256" key="6">
    <source>
        <dbReference type="ARBA" id="ARBA00022989"/>
    </source>
</evidence>
<evidence type="ECO:0000256" key="2">
    <source>
        <dbReference type="ARBA" id="ARBA00007783"/>
    </source>
</evidence>
<keyword evidence="7 8" id="KW-0472">Membrane</keyword>
<sequence>MERAQSATSAPADDPRSWSRAREDLRRGFRSWRLWGHLGWNDIRSRYRRSLLGPFWMSVTMGLTTAGLGSVFSLIWHSPAATFVPYVGTGLIVWAFIGGCLSDGMGSFTESAELLAQTSAPLTVHVLRTVWRQTLILAHNLIVYFVLLALFFRRLHEHGYTMDGQPCGTPGGMVCHPGLGWNAFLVIPGFGLALAGGIAAAMILSVVATRFRDAPPLIGAIIQLLFILVPITWPLDTLIQNAPGKAWIIELNPLFHYVQIMRQPLIGQQLHWWSWLVAAGLTLAAWTVALVVLRNYRARIPYWV</sequence>
<name>A0ABX0T2G4_9PSEU</name>
<dbReference type="PANTHER" id="PTHR30413">
    <property type="entry name" value="INNER MEMBRANE TRANSPORT PERMEASE"/>
    <property type="match status" value="1"/>
</dbReference>
<feature type="transmembrane region" description="Helical" evidence="8">
    <location>
        <begin position="83"/>
        <end position="101"/>
    </location>
</feature>
<reference evidence="10 11" key="1">
    <citation type="submission" date="2020-03" db="EMBL/GenBank/DDBJ databases">
        <title>Sequencing the genomes of 1000 actinobacteria strains.</title>
        <authorList>
            <person name="Klenk H.-P."/>
        </authorList>
    </citation>
    <scope>NUCLEOTIDE SEQUENCE [LARGE SCALE GENOMIC DNA]</scope>
    <source>
        <strain evidence="10 11">DSM 45668</strain>
    </source>
</reference>
<keyword evidence="6 8" id="KW-1133">Transmembrane helix</keyword>
<dbReference type="Pfam" id="PF01061">
    <property type="entry name" value="ABC2_membrane"/>
    <property type="match status" value="1"/>
</dbReference>
<dbReference type="RefSeq" id="WP_167120686.1">
    <property type="nucleotide sequence ID" value="NZ_JAANOU010000001.1"/>
</dbReference>
<dbReference type="EMBL" id="JAANOU010000001">
    <property type="protein sequence ID" value="NIH82963.1"/>
    <property type="molecule type" value="Genomic_DNA"/>
</dbReference>
<organism evidence="10 11">
    <name type="scientific">Amycolatopsis viridis</name>
    <dbReference type="NCBI Taxonomy" id="185678"/>
    <lineage>
        <taxon>Bacteria</taxon>
        <taxon>Bacillati</taxon>
        <taxon>Actinomycetota</taxon>
        <taxon>Actinomycetes</taxon>
        <taxon>Pseudonocardiales</taxon>
        <taxon>Pseudonocardiaceae</taxon>
        <taxon>Amycolatopsis</taxon>
    </lineage>
</organism>
<feature type="transmembrane region" description="Helical" evidence="8">
    <location>
        <begin position="135"/>
        <end position="152"/>
    </location>
</feature>